<feature type="transmembrane region" description="Helical" evidence="5">
    <location>
        <begin position="282"/>
        <end position="302"/>
    </location>
</feature>
<evidence type="ECO:0000313" key="7">
    <source>
        <dbReference type="EMBL" id="MBG6085074.1"/>
    </source>
</evidence>
<dbReference type="InterPro" id="IPR005829">
    <property type="entry name" value="Sugar_transporter_CS"/>
</dbReference>
<feature type="transmembrane region" description="Helical" evidence="5">
    <location>
        <begin position="252"/>
        <end position="270"/>
    </location>
</feature>
<protein>
    <submittedName>
        <fullName evidence="7">MFS family permease</fullName>
    </submittedName>
</protein>
<comment type="subcellular location">
    <subcellularLocation>
        <location evidence="1">Cell membrane</location>
        <topology evidence="1">Multi-pass membrane protein</topology>
    </subcellularLocation>
</comment>
<accession>A0A931D9Z2</accession>
<keyword evidence="4 5" id="KW-0472">Membrane</keyword>
<dbReference type="SUPFAM" id="SSF103473">
    <property type="entry name" value="MFS general substrate transporter"/>
    <property type="match status" value="1"/>
</dbReference>
<keyword evidence="3 5" id="KW-1133">Transmembrane helix</keyword>
<comment type="caution">
    <text evidence="7">The sequence shown here is derived from an EMBL/GenBank/DDBJ whole genome shotgun (WGS) entry which is preliminary data.</text>
</comment>
<organism evidence="7 8">
    <name type="scientific">Zhihengliuella flava</name>
    <dbReference type="NCBI Taxonomy" id="1285193"/>
    <lineage>
        <taxon>Bacteria</taxon>
        <taxon>Bacillati</taxon>
        <taxon>Actinomycetota</taxon>
        <taxon>Actinomycetes</taxon>
        <taxon>Micrococcales</taxon>
        <taxon>Micrococcaceae</taxon>
        <taxon>Zhihengliuella</taxon>
    </lineage>
</organism>
<feature type="transmembrane region" description="Helical" evidence="5">
    <location>
        <begin position="53"/>
        <end position="71"/>
    </location>
</feature>
<dbReference type="InterPro" id="IPR020846">
    <property type="entry name" value="MFS_dom"/>
</dbReference>
<reference evidence="7" key="1">
    <citation type="submission" date="2020-11" db="EMBL/GenBank/DDBJ databases">
        <title>Sequencing the genomes of 1000 actinobacteria strains.</title>
        <authorList>
            <person name="Klenk H.-P."/>
        </authorList>
    </citation>
    <scope>NUCLEOTIDE SEQUENCE</scope>
    <source>
        <strain evidence="7">DSM 26152</strain>
    </source>
</reference>
<evidence type="ECO:0000259" key="6">
    <source>
        <dbReference type="PROSITE" id="PS50850"/>
    </source>
</evidence>
<dbReference type="PANTHER" id="PTHR23531:SF1">
    <property type="entry name" value="QUINOLENE RESISTANCE PROTEIN NORA"/>
    <property type="match status" value="1"/>
</dbReference>
<keyword evidence="2 5" id="KW-0812">Transmembrane</keyword>
<dbReference type="PANTHER" id="PTHR23531">
    <property type="entry name" value="QUINOLENE RESISTANCE PROTEIN NORA"/>
    <property type="match status" value="1"/>
</dbReference>
<dbReference type="Pfam" id="PF07690">
    <property type="entry name" value="MFS_1"/>
    <property type="match status" value="1"/>
</dbReference>
<evidence type="ECO:0000256" key="2">
    <source>
        <dbReference type="ARBA" id="ARBA00022692"/>
    </source>
</evidence>
<name>A0A931D9Z2_9MICC</name>
<feature type="transmembrane region" description="Helical" evidence="5">
    <location>
        <begin position="219"/>
        <end position="246"/>
    </location>
</feature>
<feature type="transmembrane region" description="Helical" evidence="5">
    <location>
        <begin position="308"/>
        <end position="331"/>
    </location>
</feature>
<gene>
    <name evidence="7" type="ORF">IW252_001841</name>
</gene>
<evidence type="ECO:0000256" key="3">
    <source>
        <dbReference type="ARBA" id="ARBA00022989"/>
    </source>
</evidence>
<feature type="transmembrane region" description="Helical" evidence="5">
    <location>
        <begin position="12"/>
        <end position="33"/>
    </location>
</feature>
<dbReference type="PROSITE" id="PS00216">
    <property type="entry name" value="SUGAR_TRANSPORT_1"/>
    <property type="match status" value="1"/>
</dbReference>
<dbReference type="PROSITE" id="PS50850">
    <property type="entry name" value="MFS"/>
    <property type="match status" value="1"/>
</dbReference>
<dbReference type="EMBL" id="JADOTZ010000001">
    <property type="protein sequence ID" value="MBG6085074.1"/>
    <property type="molecule type" value="Genomic_DNA"/>
</dbReference>
<feature type="transmembrane region" description="Helical" evidence="5">
    <location>
        <begin position="372"/>
        <end position="390"/>
    </location>
</feature>
<evidence type="ECO:0000256" key="4">
    <source>
        <dbReference type="ARBA" id="ARBA00023136"/>
    </source>
</evidence>
<keyword evidence="8" id="KW-1185">Reference proteome</keyword>
<evidence type="ECO:0000256" key="1">
    <source>
        <dbReference type="ARBA" id="ARBA00004651"/>
    </source>
</evidence>
<dbReference type="InterPro" id="IPR036259">
    <property type="entry name" value="MFS_trans_sf"/>
</dbReference>
<feature type="transmembrane region" description="Helical" evidence="5">
    <location>
        <begin position="172"/>
        <end position="190"/>
    </location>
</feature>
<dbReference type="Gene3D" id="1.20.1250.20">
    <property type="entry name" value="MFS general substrate transporter like domains"/>
    <property type="match status" value="1"/>
</dbReference>
<dbReference type="InterPro" id="IPR052714">
    <property type="entry name" value="MFS_Exporter"/>
</dbReference>
<dbReference type="GO" id="GO:0005886">
    <property type="term" value="C:plasma membrane"/>
    <property type="evidence" value="ECO:0007669"/>
    <property type="project" value="UniProtKB-SubCell"/>
</dbReference>
<dbReference type="Proteomes" id="UP000625033">
    <property type="component" value="Unassembled WGS sequence"/>
</dbReference>
<dbReference type="InterPro" id="IPR011701">
    <property type="entry name" value="MFS"/>
</dbReference>
<dbReference type="AlphaFoldDB" id="A0A931D9Z2"/>
<feature type="transmembrane region" description="Helical" evidence="5">
    <location>
        <begin position="145"/>
        <end position="166"/>
    </location>
</feature>
<feature type="transmembrane region" description="Helical" evidence="5">
    <location>
        <begin position="112"/>
        <end position="133"/>
    </location>
</feature>
<dbReference type="CDD" id="cd17489">
    <property type="entry name" value="MFS_YfcJ_like"/>
    <property type="match status" value="1"/>
</dbReference>
<evidence type="ECO:0000256" key="5">
    <source>
        <dbReference type="SAM" id="Phobius"/>
    </source>
</evidence>
<dbReference type="RefSeq" id="WP_196836301.1">
    <property type="nucleotide sequence ID" value="NZ_JADOTZ010000001.1"/>
</dbReference>
<evidence type="ECO:0000313" key="8">
    <source>
        <dbReference type="Proteomes" id="UP000625033"/>
    </source>
</evidence>
<feature type="domain" description="Major facilitator superfamily (MFS) profile" evidence="6">
    <location>
        <begin position="16"/>
        <end position="395"/>
    </location>
</feature>
<sequence>MTTPRDQPAPSVWTGQFFLCIGANLAISLVFYLLTTSIALYAIDRFSAADSTAGFTASSFVVGAIASRFVGGTLVDVAGRRRTLLVALGAYVILSFLYLPSDSLGMLIAVRLLHGVAFGLGNTAVSASVQALLPPARRAEGTGYFMLSTSLSIAVGPLIAVQLAAGGHYLEMFWLSTASAAGGLVVALILRPPELPAERRPRARDVQWLRPATMVEARAVPIAVVSLFCGAAYSSILALASAYSAADGHPGSSAWFFGAYAVSMVVPRLFAGRLQDRWGPGVVLWPAFAMFAASLITLTVSASTTTMLLAGVLCGLGFGVIVPSAQAIAVAASPEHRVGVAVSTYFLALDLGTGLGPVLFGSLVPVTGYTGVYWVAAALVGVGALCFWLLRPRGPGMAQDAERLTQS</sequence>
<feature type="transmembrane region" description="Helical" evidence="5">
    <location>
        <begin position="338"/>
        <end position="360"/>
    </location>
</feature>
<feature type="transmembrane region" description="Helical" evidence="5">
    <location>
        <begin position="83"/>
        <end position="100"/>
    </location>
</feature>
<proteinExistence type="predicted"/>
<dbReference type="GO" id="GO:0022857">
    <property type="term" value="F:transmembrane transporter activity"/>
    <property type="evidence" value="ECO:0007669"/>
    <property type="project" value="InterPro"/>
</dbReference>